<sequence>MAASALNINSLGVMNSSNRFETQTAAASATSRPRPSQGGRPVLPVPDRSTYCHLISDGGLYSPSSTNTSPSPGAVFRGRAFAQLLQIHRELQNVEVRGKVGMFEAQISGIRAQVRTTELQRSPRPPRRQATGRDKSPSPFRRPGVDTKSLSPPVLQNGRWPGEEEEEPRDGECRKWFRTEVEGKEERMDGGRSSINETAEESLRVGDGRSESGTELTSCLERGLRISPRTKGTDRWTGGREDGREGEEGTRTEKREGMREQYVDRESGEREAGEMPTGDERKDTEASPLMSPTERGLSQEIADLTGEGSRESRPPPSDHTSKPSCSSPLTIPSVVVTDHGLDSMSPPTLPSEGRNSDQGLSCSPSPSSSPVPGLGSSPRSLRKLSSSSMSSAGFSSSWEESEEDVSSDTEKGDQFLNPDLLNSQQKAVSSI</sequence>
<proteinExistence type="predicted"/>
<feature type="compositionally biased region" description="Low complexity" evidence="1">
    <location>
        <begin position="22"/>
        <end position="37"/>
    </location>
</feature>
<reference evidence="2" key="1">
    <citation type="submission" date="2022-07" db="EMBL/GenBank/DDBJ databases">
        <title>Chromosome-level genome of Muraenolepis orangiensis.</title>
        <authorList>
            <person name="Kim J."/>
        </authorList>
    </citation>
    <scope>NUCLEOTIDE SEQUENCE</scope>
    <source>
        <strain evidence="2">KU_S4_2022</strain>
        <tissue evidence="2">Muscle</tissue>
    </source>
</reference>
<feature type="compositionally biased region" description="Polar residues" evidence="1">
    <location>
        <begin position="420"/>
        <end position="431"/>
    </location>
</feature>
<evidence type="ECO:0000256" key="1">
    <source>
        <dbReference type="SAM" id="MobiDB-lite"/>
    </source>
</evidence>
<evidence type="ECO:0000313" key="2">
    <source>
        <dbReference type="EMBL" id="KAJ3606726.1"/>
    </source>
</evidence>
<feature type="compositionally biased region" description="Basic and acidic residues" evidence="1">
    <location>
        <begin position="201"/>
        <end position="212"/>
    </location>
</feature>
<dbReference type="OrthoDB" id="338650at2759"/>
<evidence type="ECO:0000313" key="3">
    <source>
        <dbReference type="Proteomes" id="UP001148018"/>
    </source>
</evidence>
<feature type="region of interest" description="Disordered" evidence="1">
    <location>
        <begin position="22"/>
        <end position="46"/>
    </location>
</feature>
<feature type="compositionally biased region" description="Basic and acidic residues" evidence="1">
    <location>
        <begin position="231"/>
        <end position="285"/>
    </location>
</feature>
<gene>
    <name evidence="2" type="ORF">NHX12_026245</name>
</gene>
<comment type="caution">
    <text evidence="2">The sequence shown here is derived from an EMBL/GenBank/DDBJ whole genome shotgun (WGS) entry which is preliminary data.</text>
</comment>
<dbReference type="EMBL" id="JANIIK010000042">
    <property type="protein sequence ID" value="KAJ3606726.1"/>
    <property type="molecule type" value="Genomic_DNA"/>
</dbReference>
<dbReference type="AlphaFoldDB" id="A0A9Q0EH53"/>
<keyword evidence="3" id="KW-1185">Reference proteome</keyword>
<organism evidence="2 3">
    <name type="scientific">Muraenolepis orangiensis</name>
    <name type="common">Patagonian moray cod</name>
    <dbReference type="NCBI Taxonomy" id="630683"/>
    <lineage>
        <taxon>Eukaryota</taxon>
        <taxon>Metazoa</taxon>
        <taxon>Chordata</taxon>
        <taxon>Craniata</taxon>
        <taxon>Vertebrata</taxon>
        <taxon>Euteleostomi</taxon>
        <taxon>Actinopterygii</taxon>
        <taxon>Neopterygii</taxon>
        <taxon>Teleostei</taxon>
        <taxon>Neoteleostei</taxon>
        <taxon>Acanthomorphata</taxon>
        <taxon>Zeiogadaria</taxon>
        <taxon>Gadariae</taxon>
        <taxon>Gadiformes</taxon>
        <taxon>Muraenolepidoidei</taxon>
        <taxon>Muraenolepididae</taxon>
        <taxon>Muraenolepis</taxon>
    </lineage>
</organism>
<dbReference type="Proteomes" id="UP001148018">
    <property type="component" value="Unassembled WGS sequence"/>
</dbReference>
<feature type="compositionally biased region" description="Basic and acidic residues" evidence="1">
    <location>
        <begin position="170"/>
        <end position="190"/>
    </location>
</feature>
<protein>
    <submittedName>
        <fullName evidence="2">Uncharacterized protein</fullName>
    </submittedName>
</protein>
<feature type="compositionally biased region" description="Low complexity" evidence="1">
    <location>
        <begin position="359"/>
        <end position="398"/>
    </location>
</feature>
<name>A0A9Q0EH53_9TELE</name>
<accession>A0A9Q0EH53</accession>
<feature type="region of interest" description="Disordered" evidence="1">
    <location>
        <begin position="114"/>
        <end position="431"/>
    </location>
</feature>